<evidence type="ECO:0000256" key="5">
    <source>
        <dbReference type="ARBA" id="ARBA00022692"/>
    </source>
</evidence>
<dbReference type="InterPro" id="IPR004626">
    <property type="entry name" value="RarD"/>
</dbReference>
<evidence type="ECO:0000256" key="2">
    <source>
        <dbReference type="ARBA" id="ARBA00007362"/>
    </source>
</evidence>
<feature type="transmembrane region" description="Helical" evidence="8">
    <location>
        <begin position="7"/>
        <end position="27"/>
    </location>
</feature>
<evidence type="ECO:0000256" key="8">
    <source>
        <dbReference type="SAM" id="Phobius"/>
    </source>
</evidence>
<accession>A0ABU3SYE6</accession>
<feature type="transmembrane region" description="Helical" evidence="8">
    <location>
        <begin position="104"/>
        <end position="121"/>
    </location>
</feature>
<dbReference type="NCBIfam" id="TIGR00688">
    <property type="entry name" value="rarD"/>
    <property type="match status" value="1"/>
</dbReference>
<evidence type="ECO:0000256" key="1">
    <source>
        <dbReference type="ARBA" id="ARBA00004651"/>
    </source>
</evidence>
<gene>
    <name evidence="10" type="primary">rarD</name>
    <name evidence="10" type="ORF">RS130_14945</name>
</gene>
<keyword evidence="7 8" id="KW-0472">Membrane</keyword>
<keyword evidence="6 8" id="KW-1133">Transmembrane helix</keyword>
<keyword evidence="5 8" id="KW-0812">Transmembrane</keyword>
<dbReference type="PANTHER" id="PTHR22911:SF137">
    <property type="entry name" value="SOLUTE CARRIER FAMILY 35 MEMBER G2-RELATED"/>
    <property type="match status" value="1"/>
</dbReference>
<comment type="caution">
    <text evidence="10">The sequence shown here is derived from an EMBL/GenBank/DDBJ whole genome shotgun (WGS) entry which is preliminary data.</text>
</comment>
<evidence type="ECO:0000256" key="7">
    <source>
        <dbReference type="ARBA" id="ARBA00023136"/>
    </source>
</evidence>
<feature type="transmembrane region" description="Helical" evidence="8">
    <location>
        <begin position="128"/>
        <end position="145"/>
    </location>
</feature>
<dbReference type="Proteomes" id="UP001247805">
    <property type="component" value="Unassembled WGS sequence"/>
</dbReference>
<evidence type="ECO:0000313" key="10">
    <source>
        <dbReference type="EMBL" id="MDU0355023.1"/>
    </source>
</evidence>
<name>A0ABU3SYE6_9ALTE</name>
<keyword evidence="11" id="KW-1185">Reference proteome</keyword>
<keyword evidence="4" id="KW-1003">Cell membrane</keyword>
<dbReference type="Pfam" id="PF00892">
    <property type="entry name" value="EamA"/>
    <property type="match status" value="1"/>
</dbReference>
<comment type="subcellular location">
    <subcellularLocation>
        <location evidence="1">Cell membrane</location>
        <topology evidence="1">Multi-pass membrane protein</topology>
    </subcellularLocation>
</comment>
<comment type="similarity">
    <text evidence="2">Belongs to the EamA transporter family.</text>
</comment>
<proteinExistence type="inferred from homology"/>
<sequence length="297" mass="33083">MSSNRTAVGILLAIAAYTMWGVAPIYFKLLHGVPAAEILMHRVIWSVIVLFGLILLTKQSSHVMRALQDTNILKILSVTGFLLAANWYVFIWAINNDHLLDASLGYYINPLLNVFLGRAFLGETLRKMQKLAVILALIGVGMLVISYGHIPWVSLLLASTFGVYGLIRKKVPVGSFPGLFIESLLMLPVAVYYWLVFAGDTSNLLSNSMSLNILLICAGIITTAPLLCFTSAAKRIQYSTLGFFQYIGPSIMFVLAVLVFNEPLQQEKVILFAFVWAALAIFSWDSWRHYRRMKGAN</sequence>
<dbReference type="PANTHER" id="PTHR22911">
    <property type="entry name" value="ACYL-MALONYL CONDENSING ENZYME-RELATED"/>
    <property type="match status" value="1"/>
</dbReference>
<feature type="transmembrane region" description="Helical" evidence="8">
    <location>
        <begin position="209"/>
        <end position="229"/>
    </location>
</feature>
<feature type="domain" description="EamA" evidence="9">
    <location>
        <begin position="8"/>
        <end position="144"/>
    </location>
</feature>
<feature type="transmembrane region" description="Helical" evidence="8">
    <location>
        <begin position="72"/>
        <end position="92"/>
    </location>
</feature>
<dbReference type="InterPro" id="IPR037185">
    <property type="entry name" value="EmrE-like"/>
</dbReference>
<evidence type="ECO:0000313" key="11">
    <source>
        <dbReference type="Proteomes" id="UP001247805"/>
    </source>
</evidence>
<keyword evidence="3" id="KW-0813">Transport</keyword>
<evidence type="ECO:0000256" key="3">
    <source>
        <dbReference type="ARBA" id="ARBA00022448"/>
    </source>
</evidence>
<feature type="transmembrane region" description="Helical" evidence="8">
    <location>
        <begin position="151"/>
        <end position="167"/>
    </location>
</feature>
<organism evidence="10 11">
    <name type="scientific">Paraglaciecola aquimarina</name>
    <dbReference type="NCBI Taxonomy" id="1235557"/>
    <lineage>
        <taxon>Bacteria</taxon>
        <taxon>Pseudomonadati</taxon>
        <taxon>Pseudomonadota</taxon>
        <taxon>Gammaproteobacteria</taxon>
        <taxon>Alteromonadales</taxon>
        <taxon>Alteromonadaceae</taxon>
        <taxon>Paraglaciecola</taxon>
    </lineage>
</organism>
<evidence type="ECO:0000256" key="6">
    <source>
        <dbReference type="ARBA" id="ARBA00022989"/>
    </source>
</evidence>
<evidence type="ECO:0000256" key="4">
    <source>
        <dbReference type="ARBA" id="ARBA00022475"/>
    </source>
</evidence>
<reference evidence="10 11" key="1">
    <citation type="submission" date="2023-10" db="EMBL/GenBank/DDBJ databases">
        <title>Glaciecola aquimarina strain GGW-M5 nov., isolated from a coastal seawater.</title>
        <authorList>
            <person name="Bayburt H."/>
            <person name="Kim J.M."/>
            <person name="Choi B.J."/>
            <person name="Jeon C.O."/>
        </authorList>
    </citation>
    <scope>NUCLEOTIDE SEQUENCE [LARGE SCALE GENOMIC DNA]</scope>
    <source>
        <strain evidence="10 11">KCTC 32108</strain>
    </source>
</reference>
<feature type="transmembrane region" description="Helical" evidence="8">
    <location>
        <begin position="241"/>
        <end position="260"/>
    </location>
</feature>
<feature type="transmembrane region" description="Helical" evidence="8">
    <location>
        <begin position="39"/>
        <end position="56"/>
    </location>
</feature>
<dbReference type="SUPFAM" id="SSF103481">
    <property type="entry name" value="Multidrug resistance efflux transporter EmrE"/>
    <property type="match status" value="2"/>
</dbReference>
<feature type="transmembrane region" description="Helical" evidence="8">
    <location>
        <begin position="179"/>
        <end position="197"/>
    </location>
</feature>
<protein>
    <submittedName>
        <fullName evidence="10">EamA family transporter RarD</fullName>
    </submittedName>
</protein>
<feature type="transmembrane region" description="Helical" evidence="8">
    <location>
        <begin position="266"/>
        <end position="284"/>
    </location>
</feature>
<evidence type="ECO:0000259" key="9">
    <source>
        <dbReference type="Pfam" id="PF00892"/>
    </source>
</evidence>
<dbReference type="InterPro" id="IPR000620">
    <property type="entry name" value="EamA_dom"/>
</dbReference>
<dbReference type="RefSeq" id="WP_316026583.1">
    <property type="nucleotide sequence ID" value="NZ_JAWDIO010000002.1"/>
</dbReference>
<dbReference type="EMBL" id="JAWDIO010000002">
    <property type="protein sequence ID" value="MDU0355023.1"/>
    <property type="molecule type" value="Genomic_DNA"/>
</dbReference>